<dbReference type="RefSeq" id="WP_013418962.1">
    <property type="nucleotide sequence ID" value="NC_014664.1"/>
</dbReference>
<organism evidence="1 2">
    <name type="scientific">Rhodomicrobium vannielii (strain ATCC 17100 / DSM 162 / LMG 4299 / NCIMB 10020 / ATH 3.1.1)</name>
    <dbReference type="NCBI Taxonomy" id="648757"/>
    <lineage>
        <taxon>Bacteria</taxon>
        <taxon>Pseudomonadati</taxon>
        <taxon>Pseudomonadota</taxon>
        <taxon>Alphaproteobacteria</taxon>
        <taxon>Hyphomicrobiales</taxon>
        <taxon>Hyphomicrobiaceae</taxon>
        <taxon>Rhodomicrobium</taxon>
    </lineage>
</organism>
<evidence type="ECO:0000313" key="2">
    <source>
        <dbReference type="Proteomes" id="UP000001399"/>
    </source>
</evidence>
<dbReference type="Proteomes" id="UP000001399">
    <property type="component" value="Chromosome"/>
</dbReference>
<dbReference type="EMBL" id="CP002292">
    <property type="protein sequence ID" value="ADP70560.1"/>
    <property type="molecule type" value="Genomic_DNA"/>
</dbReference>
<evidence type="ECO:0000313" key="1">
    <source>
        <dbReference type="EMBL" id="ADP70560.1"/>
    </source>
</evidence>
<sequence>MDFLRAKSIAELLALHAAVSEELRERNVLRSANNPTGDLAEYLFCKAFGWAQEANSVKAFDAIGAGGVRYQIKGRRLHRRNKSRQLSAIRDLDGFDILAAVLFDDAFCVLRAILIPAEVVRDHSTYIPHTNSYRFLLRDALWLIPGVIDVTTDLRRVESGEKDRLAIPLLP</sequence>
<name>E3I5B0_RHOVT</name>
<keyword evidence="2" id="KW-1185">Reference proteome</keyword>
<dbReference type="OrthoDB" id="7210457at2"/>
<accession>E3I5B0</accession>
<dbReference type="AlphaFoldDB" id="E3I5B0"/>
<gene>
    <name evidence="1" type="ordered locus">Rvan_1298</name>
</gene>
<proteinExistence type="predicted"/>
<protein>
    <submittedName>
        <fullName evidence="1">Uncharacterized protein</fullName>
    </submittedName>
</protein>
<dbReference type="HOGENOM" id="CLU_131381_0_0_5"/>
<dbReference type="KEGG" id="rva:Rvan_1298"/>
<dbReference type="eggNOG" id="ENOG5031KDR">
    <property type="taxonomic scope" value="Bacteria"/>
</dbReference>
<reference evidence="2" key="1">
    <citation type="journal article" date="2011" name="J. Bacteriol.">
        <title>Genome sequences of eight morphologically diverse alphaproteobacteria.</title>
        <authorList>
            <consortium name="US DOE Joint Genome Institute"/>
            <person name="Brown P.J."/>
            <person name="Kysela D.T."/>
            <person name="Buechlein A."/>
            <person name="Hemmerich C."/>
            <person name="Brun Y.V."/>
        </authorList>
    </citation>
    <scope>NUCLEOTIDE SEQUENCE [LARGE SCALE GENOMIC DNA]</scope>
    <source>
        <strain evidence="2">ATCC 17100 / ATH 3.1.1 / DSM 162 / LMG 4299</strain>
    </source>
</reference>